<dbReference type="PANTHER" id="PTHR43070">
    <property type="match status" value="1"/>
</dbReference>
<name>A0AAC8ZMN9_9GAMM</name>
<accession>A0AAC8ZMN9</accession>
<evidence type="ECO:0000313" key="3">
    <source>
        <dbReference type="Proteomes" id="UP000242800"/>
    </source>
</evidence>
<dbReference type="GO" id="GO:0009090">
    <property type="term" value="P:homoserine biosynthetic process"/>
    <property type="evidence" value="ECO:0007669"/>
    <property type="project" value="TreeGrafter"/>
</dbReference>
<keyword evidence="1" id="KW-0521">NADP</keyword>
<keyword evidence="3" id="KW-1185">Reference proteome</keyword>
<reference evidence="2 3" key="1">
    <citation type="journal article" date="2016" name="Int. J. Syst. Evol. Microbiol.">
        <title>Reclassification of Wolbachia persica as Francisella persica comb. nov. and emended description of the family Francisellaceae.</title>
        <authorList>
            <person name="Larson M.A."/>
            <person name="Nalbantoglu U."/>
            <person name="Sayood K."/>
            <person name="Zentz E.B."/>
            <person name="Cer R.Z."/>
            <person name="Iwen P.C."/>
            <person name="Francesconi S.C."/>
            <person name="Bishop-Lilly K.A."/>
            <person name="Mokashi V.P."/>
            <person name="Sjostedt A."/>
            <person name="Hinrichs S.H."/>
        </authorList>
    </citation>
    <scope>NUCLEOTIDE SEQUENCE [LARGE SCALE GENOMIC DNA]</scope>
    <source>
        <strain evidence="2 3">FSC845</strain>
    </source>
</reference>
<proteinExistence type="predicted"/>
<dbReference type="GO" id="GO:0004412">
    <property type="term" value="F:homoserine dehydrogenase activity"/>
    <property type="evidence" value="ECO:0007669"/>
    <property type="project" value="InterPro"/>
</dbReference>
<dbReference type="SUPFAM" id="SSF51735">
    <property type="entry name" value="NAD(P)-binding Rossmann-fold domains"/>
    <property type="match status" value="1"/>
</dbReference>
<dbReference type="KEGG" id="fper:ACH24_01580"/>
<dbReference type="GO" id="GO:0009067">
    <property type="term" value="P:aspartate family amino acid biosynthetic process"/>
    <property type="evidence" value="ECO:0007669"/>
    <property type="project" value="InterPro"/>
</dbReference>
<dbReference type="EMBL" id="CP012505">
    <property type="protein sequence ID" value="ALB01471.1"/>
    <property type="molecule type" value="Genomic_DNA"/>
</dbReference>
<evidence type="ECO:0000313" key="2">
    <source>
        <dbReference type="EMBL" id="ALB01471.1"/>
    </source>
</evidence>
<dbReference type="Proteomes" id="UP000242800">
    <property type="component" value="Chromosome"/>
</dbReference>
<dbReference type="Gene3D" id="3.40.50.720">
    <property type="entry name" value="NAD(P)-binding Rossmann-like Domain"/>
    <property type="match status" value="1"/>
</dbReference>
<dbReference type="AlphaFoldDB" id="A0AAC8ZMN9"/>
<sequence>MSSHQKGIRVVTPKYANSGSYELYQELRKVAKQNSTSFLYETNVCAGFHLIITLRSMVQGGDDNVKIIKGIFSGTLSYLHS</sequence>
<dbReference type="PANTHER" id="PTHR43070:SF5">
    <property type="entry name" value="HOMOSERINE DEHYDROGENASE"/>
    <property type="match status" value="1"/>
</dbReference>
<organism evidence="2 3">
    <name type="scientific">Francisella persica ATCC VR-331</name>
    <dbReference type="NCBI Taxonomy" id="1086726"/>
    <lineage>
        <taxon>Bacteria</taxon>
        <taxon>Pseudomonadati</taxon>
        <taxon>Pseudomonadota</taxon>
        <taxon>Gammaproteobacteria</taxon>
        <taxon>Thiotrichales</taxon>
        <taxon>Francisellaceae</taxon>
        <taxon>Francisella</taxon>
    </lineage>
</organism>
<dbReference type="InterPro" id="IPR011147">
    <property type="entry name" value="Bifunc_Aspkin/hSer_DH"/>
</dbReference>
<gene>
    <name evidence="2" type="ORF">ACH24_01580</name>
</gene>
<dbReference type="InterPro" id="IPR036291">
    <property type="entry name" value="NAD(P)-bd_dom_sf"/>
</dbReference>
<protein>
    <submittedName>
        <fullName evidence="2">Uncharacterized protein</fullName>
    </submittedName>
</protein>
<evidence type="ECO:0000256" key="1">
    <source>
        <dbReference type="ARBA" id="ARBA00022857"/>
    </source>
</evidence>